<dbReference type="InterPro" id="IPR035979">
    <property type="entry name" value="RBD_domain_sf"/>
</dbReference>
<dbReference type="EMBL" id="JANBPU010000147">
    <property type="protein sequence ID" value="KAJ1915415.1"/>
    <property type="molecule type" value="Genomic_DNA"/>
</dbReference>
<protein>
    <recommendedName>
        <fullName evidence="3">RRM domain-containing protein</fullName>
    </recommendedName>
</protein>
<dbReference type="CDD" id="cd00590">
    <property type="entry name" value="RRM_SF"/>
    <property type="match status" value="1"/>
</dbReference>
<accession>A0A9W8DRJ7</accession>
<reference evidence="1" key="1">
    <citation type="submission" date="2022-07" db="EMBL/GenBank/DDBJ databases">
        <title>Phylogenomic reconstructions and comparative analyses of Kickxellomycotina fungi.</title>
        <authorList>
            <person name="Reynolds N.K."/>
            <person name="Stajich J.E."/>
            <person name="Barry K."/>
            <person name="Grigoriev I.V."/>
            <person name="Crous P."/>
            <person name="Smith M.E."/>
        </authorList>
    </citation>
    <scope>NUCLEOTIDE SEQUENCE</scope>
    <source>
        <strain evidence="1">NBRC 100468</strain>
    </source>
</reference>
<evidence type="ECO:0000313" key="1">
    <source>
        <dbReference type="EMBL" id="KAJ1915415.1"/>
    </source>
</evidence>
<dbReference type="OrthoDB" id="5541797at2759"/>
<dbReference type="AlphaFoldDB" id="A0A9W8DRJ7"/>
<evidence type="ECO:0000313" key="2">
    <source>
        <dbReference type="Proteomes" id="UP001150538"/>
    </source>
</evidence>
<name>A0A9W8DRJ7_9FUNG</name>
<keyword evidence="2" id="KW-1185">Reference proteome</keyword>
<dbReference type="Proteomes" id="UP001150538">
    <property type="component" value="Unassembled WGS sequence"/>
</dbReference>
<comment type="caution">
    <text evidence="1">The sequence shown here is derived from an EMBL/GenBank/DDBJ whole genome shotgun (WGS) entry which is preliminary data.</text>
</comment>
<dbReference type="GO" id="GO:0003676">
    <property type="term" value="F:nucleic acid binding"/>
    <property type="evidence" value="ECO:0007669"/>
    <property type="project" value="InterPro"/>
</dbReference>
<evidence type="ECO:0008006" key="3">
    <source>
        <dbReference type="Google" id="ProtNLM"/>
    </source>
</evidence>
<gene>
    <name evidence="1" type="ORF">H4219_004345</name>
</gene>
<organism evidence="1 2">
    <name type="scientific">Mycoemilia scoparia</name>
    <dbReference type="NCBI Taxonomy" id="417184"/>
    <lineage>
        <taxon>Eukaryota</taxon>
        <taxon>Fungi</taxon>
        <taxon>Fungi incertae sedis</taxon>
        <taxon>Zoopagomycota</taxon>
        <taxon>Kickxellomycotina</taxon>
        <taxon>Kickxellomycetes</taxon>
        <taxon>Kickxellales</taxon>
        <taxon>Kickxellaceae</taxon>
        <taxon>Mycoemilia</taxon>
    </lineage>
</organism>
<sequence length="201" mass="23185">MVDKKLRRKKVIHVANLPRNITFADIKALAGNKEASNIKNIVHEYDRYLRPVGRSYIEFLDEDVALQFFIKNSERTIVGHKLSLRFVQTPKDGISKYQHPQIGSSSGRMVLIFGFPSFFSAERAKTYLDLQFELIDTILPSVQTFTYPGLKSASGQSMKRAFIVQAATEAEAHRMVRKLHNFQMWKNNLSWPHFLKARVLE</sequence>
<dbReference type="SUPFAM" id="SSF54928">
    <property type="entry name" value="RNA-binding domain, RBD"/>
    <property type="match status" value="1"/>
</dbReference>
<proteinExistence type="predicted"/>